<keyword evidence="3" id="KW-1185">Reference proteome</keyword>
<dbReference type="Proteomes" id="UP000296049">
    <property type="component" value="Unassembled WGS sequence"/>
</dbReference>
<gene>
    <name evidence="2" type="ORF">Anapl_17270</name>
</gene>
<sequence>MLSSYDLIIPEELRGESTEKLQSKAERKSMERRDDKANLPAGHKGVSPVDGADSRGQFGSTADPTRVEPGTSLQVHRCLPHQQSLFSLSNARYFIKEQCNFQAEHPAGHLCDNRKALQSQGGKEGKLSFPDTEKPQFNKTSFFYFQVNEMKRIIIHCPSADPPSTHLVQITVTYTELESIYSQNTEHLKSQYTVAGYQHFQIHCHGKLYNETKCLEDIICNKLDEK</sequence>
<evidence type="ECO:0000313" key="2">
    <source>
        <dbReference type="EMBL" id="EOB04846.1"/>
    </source>
</evidence>
<feature type="compositionally biased region" description="Basic and acidic residues" evidence="1">
    <location>
        <begin position="11"/>
        <end position="37"/>
    </location>
</feature>
<evidence type="ECO:0000256" key="1">
    <source>
        <dbReference type="SAM" id="MobiDB-lite"/>
    </source>
</evidence>
<organism evidence="2 3">
    <name type="scientific">Anas platyrhynchos</name>
    <name type="common">Mallard</name>
    <name type="synonym">Anas boschas</name>
    <dbReference type="NCBI Taxonomy" id="8839"/>
    <lineage>
        <taxon>Eukaryota</taxon>
        <taxon>Metazoa</taxon>
        <taxon>Chordata</taxon>
        <taxon>Craniata</taxon>
        <taxon>Vertebrata</taxon>
        <taxon>Euteleostomi</taxon>
        <taxon>Archelosauria</taxon>
        <taxon>Archosauria</taxon>
        <taxon>Dinosauria</taxon>
        <taxon>Saurischia</taxon>
        <taxon>Theropoda</taxon>
        <taxon>Coelurosauria</taxon>
        <taxon>Aves</taxon>
        <taxon>Neognathae</taxon>
        <taxon>Galloanserae</taxon>
        <taxon>Anseriformes</taxon>
        <taxon>Anatidae</taxon>
        <taxon>Anatinae</taxon>
        <taxon>Anas</taxon>
    </lineage>
</organism>
<reference evidence="3" key="1">
    <citation type="journal article" date="2013" name="Nat. Genet.">
        <title>The duck genome and transcriptome provide insight into an avian influenza virus reservoir species.</title>
        <authorList>
            <person name="Huang Y."/>
            <person name="Li Y."/>
            <person name="Burt D.W."/>
            <person name="Chen H."/>
            <person name="Zhang Y."/>
            <person name="Qian W."/>
            <person name="Kim H."/>
            <person name="Gan S."/>
            <person name="Zhao Y."/>
            <person name="Li J."/>
            <person name="Yi K."/>
            <person name="Feng H."/>
            <person name="Zhu P."/>
            <person name="Li B."/>
            <person name="Liu Q."/>
            <person name="Fairley S."/>
            <person name="Magor K.E."/>
            <person name="Du Z."/>
            <person name="Hu X."/>
            <person name="Goodman L."/>
            <person name="Tafer H."/>
            <person name="Vignal A."/>
            <person name="Lee T."/>
            <person name="Kim K.W."/>
            <person name="Sheng Z."/>
            <person name="An Y."/>
            <person name="Searle S."/>
            <person name="Herrero J."/>
            <person name="Groenen M.A."/>
            <person name="Crooijmans R.P."/>
            <person name="Faraut T."/>
            <person name="Cai Q."/>
            <person name="Webster R.G."/>
            <person name="Aldridge J.R."/>
            <person name="Warren W.C."/>
            <person name="Bartschat S."/>
            <person name="Kehr S."/>
            <person name="Marz M."/>
            <person name="Stadler P.F."/>
            <person name="Smith J."/>
            <person name="Kraus R.H."/>
            <person name="Zhao Y."/>
            <person name="Ren L."/>
            <person name="Fei J."/>
            <person name="Morisson M."/>
            <person name="Kaiser P."/>
            <person name="Griffin D.K."/>
            <person name="Rao M."/>
            <person name="Pitel F."/>
            <person name="Wang J."/>
            <person name="Li N."/>
        </authorList>
    </citation>
    <scope>NUCLEOTIDE SEQUENCE [LARGE SCALE GENOMIC DNA]</scope>
</reference>
<feature type="region of interest" description="Disordered" evidence="1">
    <location>
        <begin position="1"/>
        <end position="69"/>
    </location>
</feature>
<evidence type="ECO:0000313" key="3">
    <source>
        <dbReference type="Proteomes" id="UP000296049"/>
    </source>
</evidence>
<protein>
    <submittedName>
        <fullName evidence="2">Uncharacterized protein</fullName>
    </submittedName>
</protein>
<name>R0K470_ANAPL</name>
<dbReference type="AlphaFoldDB" id="R0K470"/>
<dbReference type="EMBL" id="KB742741">
    <property type="protein sequence ID" value="EOB04846.1"/>
    <property type="molecule type" value="Genomic_DNA"/>
</dbReference>
<accession>R0K470</accession>
<proteinExistence type="predicted"/>